<dbReference type="GeneID" id="109478511"/>
<evidence type="ECO:0000256" key="1">
    <source>
        <dbReference type="SAM" id="MobiDB-lite"/>
    </source>
</evidence>
<name>A0A6P4Z277_BRABE</name>
<dbReference type="Pfam" id="PF23154">
    <property type="entry name" value="KANSL3_1st"/>
    <property type="match status" value="1"/>
</dbReference>
<dbReference type="KEGG" id="bbel:109478511"/>
<dbReference type="RefSeq" id="XP_019635663.1">
    <property type="nucleotide sequence ID" value="XM_019780104.1"/>
</dbReference>
<protein>
    <submittedName>
        <fullName evidence="5 6">KAT8 regulatory NSL complex subunit 3-like isoform X1</fullName>
    </submittedName>
</protein>
<feature type="region of interest" description="Disordered" evidence="1">
    <location>
        <begin position="609"/>
        <end position="740"/>
    </location>
</feature>
<evidence type="ECO:0000259" key="3">
    <source>
        <dbReference type="Pfam" id="PF23154"/>
    </source>
</evidence>
<gene>
    <name evidence="5 6 7" type="primary">LOC109478511</name>
</gene>
<dbReference type="Pfam" id="PF20408">
    <property type="entry name" value="Abhydrolase_11"/>
    <property type="match status" value="1"/>
</dbReference>
<dbReference type="GO" id="GO:0044545">
    <property type="term" value="C:NSL complex"/>
    <property type="evidence" value="ECO:0007669"/>
    <property type="project" value="TreeGrafter"/>
</dbReference>
<feature type="region of interest" description="Disordered" evidence="1">
    <location>
        <begin position="505"/>
        <end position="587"/>
    </location>
</feature>
<feature type="region of interest" description="Disordered" evidence="1">
    <location>
        <begin position="1036"/>
        <end position="1056"/>
    </location>
</feature>
<organism evidence="4 7">
    <name type="scientific">Branchiostoma belcheri</name>
    <name type="common">Amphioxus</name>
    <dbReference type="NCBI Taxonomy" id="7741"/>
    <lineage>
        <taxon>Eukaryota</taxon>
        <taxon>Metazoa</taxon>
        <taxon>Chordata</taxon>
        <taxon>Cephalochordata</taxon>
        <taxon>Leptocardii</taxon>
        <taxon>Amphioxiformes</taxon>
        <taxon>Branchiostomatidae</taxon>
        <taxon>Branchiostoma</taxon>
    </lineage>
</organism>
<feature type="domain" description="KANL3/Tex30 alpha/beta hydrolase-like" evidence="2">
    <location>
        <begin position="353"/>
        <end position="483"/>
    </location>
</feature>
<dbReference type="OrthoDB" id="6415022at2759"/>
<dbReference type="InterPro" id="IPR046879">
    <property type="entry name" value="KANL3/Tex30_Abhydrolase"/>
</dbReference>
<evidence type="ECO:0000313" key="7">
    <source>
        <dbReference type="RefSeq" id="XP_019635665.1"/>
    </source>
</evidence>
<feature type="compositionally biased region" description="Polar residues" evidence="1">
    <location>
        <begin position="1082"/>
        <end position="1105"/>
    </location>
</feature>
<feature type="compositionally biased region" description="Gly residues" evidence="1">
    <location>
        <begin position="1111"/>
        <end position="1120"/>
    </location>
</feature>
<dbReference type="InterPro" id="IPR029058">
    <property type="entry name" value="AB_hydrolase_fold"/>
</dbReference>
<dbReference type="RefSeq" id="XP_019635665.1">
    <property type="nucleotide sequence ID" value="XM_019780106.1"/>
</dbReference>
<dbReference type="PANTHER" id="PTHR13136:SF16">
    <property type="entry name" value="KAT8 REGULATORY NSL COMPLEX SUBUNIT 3"/>
    <property type="match status" value="1"/>
</dbReference>
<feature type="compositionally biased region" description="Low complexity" evidence="1">
    <location>
        <begin position="724"/>
        <end position="735"/>
    </location>
</feature>
<dbReference type="RefSeq" id="XP_019635664.1">
    <property type="nucleotide sequence ID" value="XM_019780105.1"/>
</dbReference>
<feature type="domain" description="KANSL3 helical" evidence="3">
    <location>
        <begin position="143"/>
        <end position="240"/>
    </location>
</feature>
<feature type="region of interest" description="Disordered" evidence="1">
    <location>
        <begin position="1077"/>
        <end position="1133"/>
    </location>
</feature>
<dbReference type="InterPro" id="IPR026555">
    <property type="entry name" value="NSL3/Tex30"/>
</dbReference>
<feature type="compositionally biased region" description="Polar residues" evidence="1">
    <location>
        <begin position="537"/>
        <end position="569"/>
    </location>
</feature>
<keyword evidence="4" id="KW-1185">Reference proteome</keyword>
<feature type="compositionally biased region" description="Low complexity" evidence="1">
    <location>
        <begin position="676"/>
        <end position="702"/>
    </location>
</feature>
<dbReference type="AlphaFoldDB" id="A0A6P4Z277"/>
<sequence length="1133" mass="119674">MASLMTSPSTKEGTFLYHSRLGSSLLYQLSARERELDLVLLDHCYAKPWSQHPDASHARPARTLFVPKNIRHQQNEPINTKAEIPVDVVGAPKPVAVPYDGVKARSVMNECERHVNFARTDSVEPPNDDDWEERLTRTGWTPAQNKLFNKVLKGLQADRLARLTYEGAVNEPVMRRIHVDKCARRVRQALGSVSWDPKLTQWLHQTLVDSLSRPLLAAYLDVLQTLKSKVPGLVDKMISLSTSQGAASAEALSLLLKRPWDPAVSVFTTHKPVCSLYGETTTSSTHSLPSQRKLPGSPILLIAPSGPTHPSVHHSRRMRLWNNHLSNLGKVIPVTMHTVNGGSGVTVSQLLEHMVSAVKNKVGELRGHFPNRPIVLIGWSVGGLIALHAAVSESVNAVVCLGFPFVGMEGGRGDIDDPLLELKTPTLFVVGQDSPICSVDDMEDFREKIKADNQLVVVGGADEMLRLTRGKKKQEGVTQTMVDRCIQDEISEYLGGILSSQVSSGTLTLHSDPPADMEGEVQKKQRRRKVQRDLSTELGTTSSPVAKQRPQTPSNSSEGVASLPSTPGTPGSKGEKPSPQKVSTGTSTTISGSLYAAQYAAFLKQQANKASLTSQKTPGKGRAQAPKRKRAASAATLEDGPGATKKRARQTSASEKIPSKATRVPEESRPVPPSPSAAFPSPSTHSTLTSLLQSPPTSPTVSAAAGVSAPTGPGLVSGPSATKSLSQLQHQALSQMGLPKNASHSSILQGLSLQAQQHMGGAGAAGASGLSFSGLTSPLSHSDHSPTAPGMLLTTNQLALSKGDVTQEAPHPTVSSSTGSLAVTTVSGTMPAAVTTAIDSHPIPSSTASIASMSQIQQLLSSMQKAPQKAGALTLALNTQAHSSSSTTSSSIASLLTAPKGTVAALSQQSTPQAAGTIRQSPKSAFVAMQQRAGMDVDVNDPTKIEVIQKLQFHDFPLTTGSLTSATSSVTQAKILKSLDLGKLPILSEFTKSSEKSSTLGAVQAAQAQGRSSVSPKPVQTKATYSLGRLGAVSSTTYSQEATVQDPDRPRTSVADTGTEYDMAEPSRSIALGRIPTVDPSDGQQPCPSPVTTAGTDSTSLTSHMYTMDGAGTGMAQGNGRGRRGKSNGKNFQ</sequence>
<evidence type="ECO:0000313" key="6">
    <source>
        <dbReference type="RefSeq" id="XP_019635664.1"/>
    </source>
</evidence>
<reference evidence="5 6" key="1">
    <citation type="submission" date="2025-04" db="UniProtKB">
        <authorList>
            <consortium name="RefSeq"/>
        </authorList>
    </citation>
    <scope>IDENTIFICATION</scope>
    <source>
        <tissue evidence="5 6">Gonad</tissue>
    </source>
</reference>
<dbReference type="InterPro" id="IPR056519">
    <property type="entry name" value="KANSL3_1st"/>
</dbReference>
<dbReference type="Proteomes" id="UP000515135">
    <property type="component" value="Unplaced"/>
</dbReference>
<accession>A0A6P4Z277</accession>
<dbReference type="Gene3D" id="3.40.50.1820">
    <property type="entry name" value="alpha/beta hydrolase"/>
    <property type="match status" value="1"/>
</dbReference>
<evidence type="ECO:0000313" key="5">
    <source>
        <dbReference type="RefSeq" id="XP_019635663.1"/>
    </source>
</evidence>
<evidence type="ECO:0000259" key="2">
    <source>
        <dbReference type="Pfam" id="PF20408"/>
    </source>
</evidence>
<proteinExistence type="predicted"/>
<evidence type="ECO:0000313" key="4">
    <source>
        <dbReference type="Proteomes" id="UP000515135"/>
    </source>
</evidence>
<dbReference type="SUPFAM" id="SSF53474">
    <property type="entry name" value="alpha/beta-Hydrolases"/>
    <property type="match status" value="1"/>
</dbReference>
<dbReference type="GO" id="GO:0045944">
    <property type="term" value="P:positive regulation of transcription by RNA polymerase II"/>
    <property type="evidence" value="ECO:0007669"/>
    <property type="project" value="TreeGrafter"/>
</dbReference>
<dbReference type="PANTHER" id="PTHR13136">
    <property type="entry name" value="TESTIS DEVELOPMENT PROTEIN PRTD"/>
    <property type="match status" value="1"/>
</dbReference>